<gene>
    <name evidence="1" type="ORF">Q2T42_28145</name>
</gene>
<name>A0AA96WV11_LEPBY</name>
<dbReference type="AlphaFoldDB" id="A0AA96WV11"/>
<dbReference type="EMBL" id="CP130144">
    <property type="protein sequence ID" value="WNZ45663.1"/>
    <property type="molecule type" value="Genomic_DNA"/>
</dbReference>
<dbReference type="RefSeq" id="WP_316427190.1">
    <property type="nucleotide sequence ID" value="NZ_CP130144.1"/>
</dbReference>
<reference evidence="1" key="1">
    <citation type="journal article" date="2023" name="Plants (Basel)">
        <title>Genomic Analysis of Leptolyngbya boryana CZ1 Reveals Efficient Carbon Fixation Modules.</title>
        <authorList>
            <person name="Bai X."/>
            <person name="Wang H."/>
            <person name="Cheng W."/>
            <person name="Wang J."/>
            <person name="Ma M."/>
            <person name="Hu H."/>
            <person name="Song Z."/>
            <person name="Ma H."/>
            <person name="Fan Y."/>
            <person name="Du C."/>
            <person name="Xu J."/>
        </authorList>
    </citation>
    <scope>NUCLEOTIDE SEQUENCE</scope>
    <source>
        <strain evidence="1">CZ1</strain>
    </source>
</reference>
<proteinExistence type="predicted"/>
<protein>
    <submittedName>
        <fullName evidence="1">Uncharacterized protein</fullName>
    </submittedName>
</protein>
<sequence>MQYFSQFYKLPITGEEIWLDTRMDQDIELFIDPFFVFRSEIPIFSNAQQKFLEFFQATFELAHEAKKSVTALKKLEKTFPEIYKRYCS</sequence>
<accession>A0AA96WV11</accession>
<organism evidence="1">
    <name type="scientific">Leptolyngbya boryana CZ1</name>
    <dbReference type="NCBI Taxonomy" id="3060204"/>
    <lineage>
        <taxon>Bacteria</taxon>
        <taxon>Bacillati</taxon>
        <taxon>Cyanobacteriota</taxon>
        <taxon>Cyanophyceae</taxon>
        <taxon>Leptolyngbyales</taxon>
        <taxon>Leptolyngbyaceae</taxon>
        <taxon>Leptolyngbya group</taxon>
        <taxon>Leptolyngbya</taxon>
    </lineage>
</organism>
<reference evidence="1" key="2">
    <citation type="submission" date="2023-07" db="EMBL/GenBank/DDBJ databases">
        <authorList>
            <person name="Bai X.-H."/>
            <person name="Wang H.-H."/>
            <person name="Wang J."/>
            <person name="Ma M.-Y."/>
            <person name="Hu H.-H."/>
            <person name="Song Z.-L."/>
            <person name="Ma H.-G."/>
            <person name="Fan Y."/>
            <person name="Du C.-Y."/>
            <person name="Xu J.-C."/>
        </authorList>
    </citation>
    <scope>NUCLEOTIDE SEQUENCE</scope>
    <source>
        <strain evidence="1">CZ1</strain>
    </source>
</reference>
<evidence type="ECO:0000313" key="1">
    <source>
        <dbReference type="EMBL" id="WNZ45663.1"/>
    </source>
</evidence>